<dbReference type="CDD" id="cd02440">
    <property type="entry name" value="AdoMet_MTases"/>
    <property type="match status" value="1"/>
</dbReference>
<dbReference type="PANTHER" id="PTHR18895:SF74">
    <property type="entry name" value="MTRF1L RELEASE FACTOR GLUTAMINE METHYLTRANSFERASE"/>
    <property type="match status" value="1"/>
</dbReference>
<evidence type="ECO:0000259" key="7">
    <source>
        <dbReference type="Pfam" id="PF17827"/>
    </source>
</evidence>
<keyword evidence="1 5" id="KW-0489">Methyltransferase</keyword>
<dbReference type="PATRIC" id="fig|263475.3.peg.4373"/>
<feature type="binding site" evidence="5">
    <location>
        <begin position="189"/>
        <end position="192"/>
    </location>
    <ligand>
        <name>substrate</name>
    </ligand>
</feature>
<dbReference type="InterPro" id="IPR007848">
    <property type="entry name" value="Small_mtfrase_dom"/>
</dbReference>
<evidence type="ECO:0000256" key="3">
    <source>
        <dbReference type="ARBA" id="ARBA00022691"/>
    </source>
</evidence>
<feature type="domain" description="Release factor glutamine methyltransferase N-terminal" evidence="7">
    <location>
        <begin position="7"/>
        <end position="75"/>
    </location>
</feature>
<dbReference type="HAMAP" id="MF_02126">
    <property type="entry name" value="RF_methyltr_PrmC"/>
    <property type="match status" value="1"/>
</dbReference>
<name>A0A0M0LF49_9BACL</name>
<dbReference type="EC" id="2.1.1.297" evidence="5"/>
<comment type="catalytic activity">
    <reaction evidence="4 5">
        <text>L-glutaminyl-[peptide chain release factor] + S-adenosyl-L-methionine = N(5)-methyl-L-glutaminyl-[peptide chain release factor] + S-adenosyl-L-homocysteine + H(+)</text>
        <dbReference type="Rhea" id="RHEA:42896"/>
        <dbReference type="Rhea" id="RHEA-COMP:10271"/>
        <dbReference type="Rhea" id="RHEA-COMP:10272"/>
        <dbReference type="ChEBI" id="CHEBI:15378"/>
        <dbReference type="ChEBI" id="CHEBI:30011"/>
        <dbReference type="ChEBI" id="CHEBI:57856"/>
        <dbReference type="ChEBI" id="CHEBI:59789"/>
        <dbReference type="ChEBI" id="CHEBI:61891"/>
        <dbReference type="EC" id="2.1.1.297"/>
    </reaction>
</comment>
<dbReference type="RefSeq" id="WP_053417899.1">
    <property type="nucleotide sequence ID" value="NZ_LILB01000005.1"/>
</dbReference>
<dbReference type="Pfam" id="PF17827">
    <property type="entry name" value="PrmC_N"/>
    <property type="match status" value="1"/>
</dbReference>
<evidence type="ECO:0000256" key="1">
    <source>
        <dbReference type="ARBA" id="ARBA00022603"/>
    </source>
</evidence>
<dbReference type="Pfam" id="PF05175">
    <property type="entry name" value="MTS"/>
    <property type="match status" value="1"/>
</dbReference>
<dbReference type="OrthoDB" id="9800643at2"/>
<dbReference type="NCBIfam" id="TIGR00536">
    <property type="entry name" value="hemK_fam"/>
    <property type="match status" value="1"/>
</dbReference>
<accession>A0A0M0LF49</accession>
<organism evidence="8 9">
    <name type="scientific">Viridibacillus arvi</name>
    <dbReference type="NCBI Taxonomy" id="263475"/>
    <lineage>
        <taxon>Bacteria</taxon>
        <taxon>Bacillati</taxon>
        <taxon>Bacillota</taxon>
        <taxon>Bacilli</taxon>
        <taxon>Bacillales</taxon>
        <taxon>Caryophanaceae</taxon>
        <taxon>Viridibacillus</taxon>
    </lineage>
</organism>
<dbReference type="GeneID" id="301137496"/>
<dbReference type="NCBIfam" id="TIGR03534">
    <property type="entry name" value="RF_mod_PrmC"/>
    <property type="match status" value="1"/>
</dbReference>
<reference evidence="9" key="1">
    <citation type="submission" date="2015-08" db="EMBL/GenBank/DDBJ databases">
        <title>Fjat-10028 dsm 16317.</title>
        <authorList>
            <person name="Liu B."/>
            <person name="Wang J."/>
            <person name="Zhu Y."/>
            <person name="Liu G."/>
            <person name="Chen Q."/>
            <person name="Chen Z."/>
            <person name="Lan J."/>
            <person name="Che J."/>
            <person name="Ge C."/>
            <person name="Shi H."/>
            <person name="Pan Z."/>
            <person name="Liu X."/>
        </authorList>
    </citation>
    <scope>NUCLEOTIDE SEQUENCE [LARGE SCALE GENOMIC DNA]</scope>
    <source>
        <strain evidence="9">DSM 16317</strain>
    </source>
</reference>
<evidence type="ECO:0000313" key="9">
    <source>
        <dbReference type="Proteomes" id="UP000036867"/>
    </source>
</evidence>
<comment type="similarity">
    <text evidence="5">Belongs to the protein N5-glutamine methyltransferase family. PrmC subfamily.</text>
</comment>
<dbReference type="STRING" id="263475.AMD00_15475"/>
<dbReference type="InterPro" id="IPR029063">
    <property type="entry name" value="SAM-dependent_MTases_sf"/>
</dbReference>
<keyword evidence="2 5" id="KW-0808">Transferase</keyword>
<keyword evidence="9" id="KW-1185">Reference proteome</keyword>
<dbReference type="InterPro" id="IPR040758">
    <property type="entry name" value="PrmC_N"/>
</dbReference>
<dbReference type="GO" id="GO:0102559">
    <property type="term" value="F:peptide chain release factor N(5)-glutamine methyltransferase activity"/>
    <property type="evidence" value="ECO:0007669"/>
    <property type="project" value="UniProtKB-EC"/>
</dbReference>
<dbReference type="InterPro" id="IPR050320">
    <property type="entry name" value="N5-glutamine_MTase"/>
</dbReference>
<dbReference type="GO" id="GO:0032259">
    <property type="term" value="P:methylation"/>
    <property type="evidence" value="ECO:0007669"/>
    <property type="project" value="UniProtKB-KW"/>
</dbReference>
<dbReference type="Gene3D" id="3.40.50.150">
    <property type="entry name" value="Vaccinia Virus protein VP39"/>
    <property type="match status" value="1"/>
</dbReference>
<feature type="binding site" evidence="5">
    <location>
        <position position="147"/>
    </location>
    <ligand>
        <name>S-adenosyl-L-methionine</name>
        <dbReference type="ChEBI" id="CHEBI:59789"/>
    </ligand>
</feature>
<dbReference type="PANTHER" id="PTHR18895">
    <property type="entry name" value="HEMK METHYLTRANSFERASE"/>
    <property type="match status" value="1"/>
</dbReference>
<evidence type="ECO:0000256" key="5">
    <source>
        <dbReference type="HAMAP-Rule" id="MF_02126"/>
    </source>
</evidence>
<dbReference type="GO" id="GO:0003676">
    <property type="term" value="F:nucleic acid binding"/>
    <property type="evidence" value="ECO:0007669"/>
    <property type="project" value="InterPro"/>
</dbReference>
<evidence type="ECO:0000313" key="8">
    <source>
        <dbReference type="EMBL" id="KOO49725.1"/>
    </source>
</evidence>
<keyword evidence="3 5" id="KW-0949">S-adenosyl-L-methionine</keyword>
<dbReference type="Gene3D" id="1.10.8.10">
    <property type="entry name" value="DNA helicase RuvA subunit, C-terminal domain"/>
    <property type="match status" value="1"/>
</dbReference>
<dbReference type="AlphaFoldDB" id="A0A0M0LF49"/>
<dbReference type="Proteomes" id="UP000036867">
    <property type="component" value="Unassembled WGS sequence"/>
</dbReference>
<feature type="binding site" evidence="5">
    <location>
        <begin position="124"/>
        <end position="128"/>
    </location>
    <ligand>
        <name>S-adenosyl-L-methionine</name>
        <dbReference type="ChEBI" id="CHEBI:59789"/>
    </ligand>
</feature>
<protein>
    <recommendedName>
        <fullName evidence="5">Release factor glutamine methyltransferase</fullName>
        <shortName evidence="5">RF MTase</shortName>
        <ecNumber evidence="5">2.1.1.297</ecNumber>
    </recommendedName>
    <alternativeName>
        <fullName evidence="5">N5-glutamine methyltransferase PrmC</fullName>
    </alternativeName>
    <alternativeName>
        <fullName evidence="5">Protein-(glutamine-N5) MTase PrmC</fullName>
    </alternativeName>
    <alternativeName>
        <fullName evidence="5">Protein-glutamine N-methyltransferase PrmC</fullName>
    </alternativeName>
</protein>
<sequence>MTRQVYEALNRASSFLQENGREEGAARLLLQHALNTSYTGLMIIMRDEMTDAQWENYFDMIEEHKNGRPVQYITGSEEFYGRTFKVDESVLIPRPETEELIVEALKRIKKLFSSTASIQIADIGTGSGAIAITMKKEVPQATVIATDISPAAIATAKNNAKQLDAEIIFREGDLTAPLVQEQWDVVLSNPPYIAFDEAKEMSDIVLEHEPHSALFAEESGLVLYRKLAENLPPLMKTPSFIGVEIGYKQGEAVAKFFKEKFPQAKVEVVKDINQKDRMIFCEISE</sequence>
<comment type="caution">
    <text evidence="8">The sequence shown here is derived from an EMBL/GenBank/DDBJ whole genome shotgun (WGS) entry which is preliminary data.</text>
</comment>
<comment type="function">
    <text evidence="5">Methylates the class 1 translation termination release factors RF1/PrfA and RF2/PrfB on the glutamine residue of the universally conserved GGQ motif.</text>
</comment>
<evidence type="ECO:0000259" key="6">
    <source>
        <dbReference type="Pfam" id="PF05175"/>
    </source>
</evidence>
<dbReference type="InterPro" id="IPR002052">
    <property type="entry name" value="DNA_methylase_N6_adenine_CS"/>
</dbReference>
<comment type="caution">
    <text evidence="5">Lacks conserved residue(s) required for the propagation of feature annotation.</text>
</comment>
<evidence type="ECO:0000256" key="4">
    <source>
        <dbReference type="ARBA" id="ARBA00048391"/>
    </source>
</evidence>
<dbReference type="SUPFAM" id="SSF53335">
    <property type="entry name" value="S-adenosyl-L-methionine-dependent methyltransferases"/>
    <property type="match status" value="1"/>
</dbReference>
<gene>
    <name evidence="5" type="primary">prmC</name>
    <name evidence="8" type="ORF">AMD00_15475</name>
</gene>
<dbReference type="InterPro" id="IPR019874">
    <property type="entry name" value="RF_methyltr_PrmC"/>
</dbReference>
<evidence type="ECO:0000256" key="2">
    <source>
        <dbReference type="ARBA" id="ARBA00022679"/>
    </source>
</evidence>
<dbReference type="EMBL" id="LILB01000005">
    <property type="protein sequence ID" value="KOO49725.1"/>
    <property type="molecule type" value="Genomic_DNA"/>
</dbReference>
<dbReference type="InterPro" id="IPR004556">
    <property type="entry name" value="HemK-like"/>
</dbReference>
<feature type="domain" description="Methyltransferase small" evidence="6">
    <location>
        <begin position="113"/>
        <end position="195"/>
    </location>
</feature>
<proteinExistence type="inferred from homology"/>
<feature type="binding site" evidence="5">
    <location>
        <position position="189"/>
    </location>
    <ligand>
        <name>S-adenosyl-L-methionine</name>
        <dbReference type="ChEBI" id="CHEBI:59789"/>
    </ligand>
</feature>
<dbReference type="PROSITE" id="PS00092">
    <property type="entry name" value="N6_MTASE"/>
    <property type="match status" value="1"/>
</dbReference>